<evidence type="ECO:0000313" key="11">
    <source>
        <dbReference type="EMBL" id="ORE06257.1"/>
    </source>
</evidence>
<evidence type="ECO:0000256" key="7">
    <source>
        <dbReference type="ARBA" id="ARBA00023242"/>
    </source>
</evidence>
<feature type="compositionally biased region" description="Low complexity" evidence="9">
    <location>
        <begin position="477"/>
        <end position="498"/>
    </location>
</feature>
<evidence type="ECO:0000256" key="3">
    <source>
        <dbReference type="ARBA" id="ARBA00022771"/>
    </source>
</evidence>
<keyword evidence="6" id="KW-0804">Transcription</keyword>
<feature type="domain" description="GATA-type" evidence="10">
    <location>
        <begin position="484"/>
        <end position="537"/>
    </location>
</feature>
<name>A0A1X0R2K9_RHIZD</name>
<feature type="compositionally biased region" description="Polar residues" evidence="9">
    <location>
        <begin position="165"/>
        <end position="175"/>
    </location>
</feature>
<dbReference type="CDD" id="cd00202">
    <property type="entry name" value="ZnF_GATA"/>
    <property type="match status" value="1"/>
</dbReference>
<feature type="region of interest" description="Disordered" evidence="9">
    <location>
        <begin position="690"/>
        <end position="711"/>
    </location>
</feature>
<dbReference type="PANTHER" id="PTHR10071:SF281">
    <property type="entry name" value="BOX A-BINDING FACTOR-RELATED"/>
    <property type="match status" value="1"/>
</dbReference>
<keyword evidence="2" id="KW-0479">Metal-binding</keyword>
<feature type="region of interest" description="Disordered" evidence="9">
    <location>
        <begin position="537"/>
        <end position="575"/>
    </location>
</feature>
<feature type="compositionally biased region" description="Polar residues" evidence="9">
    <location>
        <begin position="424"/>
        <end position="436"/>
    </location>
</feature>
<evidence type="ECO:0000256" key="1">
    <source>
        <dbReference type="ARBA" id="ARBA00004123"/>
    </source>
</evidence>
<feature type="compositionally biased region" description="Polar residues" evidence="9">
    <location>
        <begin position="374"/>
        <end position="383"/>
    </location>
</feature>
<evidence type="ECO:0000256" key="8">
    <source>
        <dbReference type="PROSITE-ProRule" id="PRU00094"/>
    </source>
</evidence>
<evidence type="ECO:0000256" key="4">
    <source>
        <dbReference type="ARBA" id="ARBA00022833"/>
    </source>
</evidence>
<feature type="region of interest" description="Disordered" evidence="9">
    <location>
        <begin position="610"/>
        <end position="676"/>
    </location>
</feature>
<evidence type="ECO:0000256" key="6">
    <source>
        <dbReference type="ARBA" id="ARBA00023163"/>
    </source>
</evidence>
<dbReference type="EMBL" id="KV921927">
    <property type="protein sequence ID" value="ORE06257.1"/>
    <property type="molecule type" value="Genomic_DNA"/>
</dbReference>
<dbReference type="PROSITE" id="PS50114">
    <property type="entry name" value="GATA_ZN_FINGER_2"/>
    <property type="match status" value="1"/>
</dbReference>
<feature type="region of interest" description="Disordered" evidence="9">
    <location>
        <begin position="467"/>
        <end position="505"/>
    </location>
</feature>
<accession>A0A1X0R2K9</accession>
<dbReference type="Gene3D" id="3.30.50.10">
    <property type="entry name" value="Erythroid Transcription Factor GATA-1, subunit A"/>
    <property type="match status" value="1"/>
</dbReference>
<dbReference type="GO" id="GO:0000981">
    <property type="term" value="F:DNA-binding transcription factor activity, RNA polymerase II-specific"/>
    <property type="evidence" value="ECO:0007669"/>
    <property type="project" value="TreeGrafter"/>
</dbReference>
<keyword evidence="4" id="KW-0862">Zinc</keyword>
<feature type="region of interest" description="Disordered" evidence="9">
    <location>
        <begin position="47"/>
        <end position="83"/>
    </location>
</feature>
<feature type="region of interest" description="Disordered" evidence="9">
    <location>
        <begin position="119"/>
        <end position="181"/>
    </location>
</feature>
<dbReference type="GO" id="GO:0045944">
    <property type="term" value="P:positive regulation of transcription by RNA polymerase II"/>
    <property type="evidence" value="ECO:0007669"/>
    <property type="project" value="TreeGrafter"/>
</dbReference>
<dbReference type="PROSITE" id="PS00344">
    <property type="entry name" value="GATA_ZN_FINGER_1"/>
    <property type="match status" value="1"/>
</dbReference>
<protein>
    <recommendedName>
        <fullName evidence="10">GATA-type domain-containing protein</fullName>
    </recommendedName>
</protein>
<dbReference type="OrthoDB" id="515401at2759"/>
<dbReference type="VEuPathDB" id="FungiDB:BCV72DRAFT_336061"/>
<sequence length="711" mass="77329">MQTNFESTKAKNNHTADLHLGNIKKNNNLHVAALSPKTPPAVTAAILSDNLFPPRKPKAMIEDSDDDDNDSSDDDEKKSKKEDPLATQVWRLYTKAKDTLPNGSRLENLTWRMMAMTLNKKKKASEQPLTESDEEKKEDDDNMQVEDEKEQIKDEHTTNSPPQPGDTTTLLSSSAPPYMLDFMSSNNFQQQQQLLQQQEQKRNVMIYGSTRATTPAVHTNLNSPYMLSSMYDTNSITIPADMDMSDDYHEPLSPNSTTSLFQPSSSIESNGLNYFSQSVPSYHHRLQQNTNVSSPIGLFPQLGSNMSEPQHYFATTPNESSPSPVGYSPSHGELNAGALSFEDILKMYYVNQNNPQVAAAAAAAAAVAVSSANTPSTIQPSLTNNNNNNNNNSNNSVLNPFTTDLPHLSPAYSSLPQDGLLTPTGHSPVNNTPPIKSYATLSRLASNPPPQKTTEPLNSSAKQIIQEKNDEATPKPSSAGSSRSNSTTKCTNCGTTTTPLWRRDPEGQPLCNACGLFLKLHGVVRPLSLKTDVIKKRNRNSSSATAAQKSASSTLTSSSSNSSSSSSIKSSSTTGILGKKPILSANLLPNTNDRITNDTTVTNNSGLLFKHQSGASSTNTSISSNPTTTTTNTATTTTATPTGRPITFTPSRWGTQTLNKRQRRHSIEDNNDSQSLRQQQLQQSVFRVGSLGSNNNNNNHNSNYRLSFPNS</sequence>
<dbReference type="PRINTS" id="PR00619">
    <property type="entry name" value="GATAZNFINGER"/>
</dbReference>
<feature type="compositionally biased region" description="Polar residues" evidence="9">
    <location>
        <begin position="648"/>
        <end position="659"/>
    </location>
</feature>
<dbReference type="SUPFAM" id="SSF57716">
    <property type="entry name" value="Glucocorticoid receptor-like (DNA-binding domain)"/>
    <property type="match status" value="1"/>
</dbReference>
<reference evidence="11" key="1">
    <citation type="journal article" date="2016" name="Proc. Natl. Acad. Sci. U.S.A.">
        <title>Lipid metabolic changes in an early divergent fungus govern the establishment of a mutualistic symbiosis with endobacteria.</title>
        <authorList>
            <person name="Lastovetsky O.A."/>
            <person name="Gaspar M.L."/>
            <person name="Mondo S.J."/>
            <person name="LaButti K.M."/>
            <person name="Sandor L."/>
            <person name="Grigoriev I.V."/>
            <person name="Henry S.A."/>
            <person name="Pawlowska T.E."/>
        </authorList>
    </citation>
    <scope>NUCLEOTIDE SEQUENCE [LARGE SCALE GENOMIC DNA]</scope>
    <source>
        <strain evidence="11">ATCC 52814</strain>
    </source>
</reference>
<dbReference type="InterPro" id="IPR039355">
    <property type="entry name" value="Transcription_factor_GATA"/>
</dbReference>
<dbReference type="InterPro" id="IPR000679">
    <property type="entry name" value="Znf_GATA"/>
</dbReference>
<feature type="compositionally biased region" description="Low complexity" evidence="9">
    <location>
        <begin position="384"/>
        <end position="396"/>
    </location>
</feature>
<dbReference type="SMART" id="SM00401">
    <property type="entry name" value="ZnF_GATA"/>
    <property type="match status" value="1"/>
</dbReference>
<dbReference type="InterPro" id="IPR013860">
    <property type="entry name" value="AreA_GATA"/>
</dbReference>
<dbReference type="Proteomes" id="UP000242414">
    <property type="component" value="Unassembled WGS sequence"/>
</dbReference>
<proteinExistence type="predicted"/>
<dbReference type="Pfam" id="PF08550">
    <property type="entry name" value="GATA_AreA"/>
    <property type="match status" value="1"/>
</dbReference>
<dbReference type="PANTHER" id="PTHR10071">
    <property type="entry name" value="TRANSCRIPTION FACTOR GATA FAMILY MEMBER"/>
    <property type="match status" value="1"/>
</dbReference>
<comment type="subcellular location">
    <subcellularLocation>
        <location evidence="1">Nucleus</location>
    </subcellularLocation>
</comment>
<dbReference type="GO" id="GO:0008270">
    <property type="term" value="F:zinc ion binding"/>
    <property type="evidence" value="ECO:0007669"/>
    <property type="project" value="UniProtKB-KW"/>
</dbReference>
<dbReference type="Pfam" id="PF00320">
    <property type="entry name" value="GATA"/>
    <property type="match status" value="1"/>
</dbReference>
<keyword evidence="3 8" id="KW-0863">Zinc-finger</keyword>
<organism evidence="11">
    <name type="scientific">Rhizopus microsporus var. microsporus</name>
    <dbReference type="NCBI Taxonomy" id="86635"/>
    <lineage>
        <taxon>Eukaryota</taxon>
        <taxon>Fungi</taxon>
        <taxon>Fungi incertae sedis</taxon>
        <taxon>Mucoromycota</taxon>
        <taxon>Mucoromycotina</taxon>
        <taxon>Mucoromycetes</taxon>
        <taxon>Mucorales</taxon>
        <taxon>Mucorineae</taxon>
        <taxon>Rhizopodaceae</taxon>
        <taxon>Rhizopus</taxon>
    </lineage>
</organism>
<dbReference type="GO" id="GO:0000122">
    <property type="term" value="P:negative regulation of transcription by RNA polymerase II"/>
    <property type="evidence" value="ECO:0007669"/>
    <property type="project" value="TreeGrafter"/>
</dbReference>
<dbReference type="InterPro" id="IPR013088">
    <property type="entry name" value="Znf_NHR/GATA"/>
</dbReference>
<dbReference type="FunFam" id="3.30.50.10:FF:000007">
    <property type="entry name" value="Nitrogen regulatory AreA, N-terminal"/>
    <property type="match status" value="1"/>
</dbReference>
<feature type="compositionally biased region" description="Low complexity" evidence="9">
    <location>
        <begin position="541"/>
        <end position="574"/>
    </location>
</feature>
<dbReference type="GO" id="GO:0005634">
    <property type="term" value="C:nucleus"/>
    <property type="evidence" value="ECO:0007669"/>
    <property type="project" value="UniProtKB-SubCell"/>
</dbReference>
<evidence type="ECO:0000259" key="10">
    <source>
        <dbReference type="PROSITE" id="PS50114"/>
    </source>
</evidence>
<feature type="compositionally biased region" description="Acidic residues" evidence="9">
    <location>
        <begin position="62"/>
        <end position="74"/>
    </location>
</feature>
<keyword evidence="7" id="KW-0539">Nucleus</keyword>
<evidence type="ECO:0000256" key="5">
    <source>
        <dbReference type="ARBA" id="ARBA00023015"/>
    </source>
</evidence>
<dbReference type="AlphaFoldDB" id="A0A1X0R2K9"/>
<evidence type="ECO:0000256" key="9">
    <source>
        <dbReference type="SAM" id="MobiDB-lite"/>
    </source>
</evidence>
<feature type="compositionally biased region" description="Acidic residues" evidence="9">
    <location>
        <begin position="131"/>
        <end position="149"/>
    </location>
</feature>
<keyword evidence="5" id="KW-0805">Transcription regulation</keyword>
<evidence type="ECO:0000256" key="2">
    <source>
        <dbReference type="ARBA" id="ARBA00022723"/>
    </source>
</evidence>
<feature type="compositionally biased region" description="Low complexity" evidence="9">
    <location>
        <begin position="693"/>
        <end position="703"/>
    </location>
</feature>
<feature type="compositionally biased region" description="Low complexity" evidence="9">
    <location>
        <begin position="613"/>
        <end position="647"/>
    </location>
</feature>
<gene>
    <name evidence="11" type="ORF">BCV72DRAFT_336061</name>
</gene>
<dbReference type="GO" id="GO:0000978">
    <property type="term" value="F:RNA polymerase II cis-regulatory region sequence-specific DNA binding"/>
    <property type="evidence" value="ECO:0007669"/>
    <property type="project" value="TreeGrafter"/>
</dbReference>
<feature type="region of interest" description="Disordered" evidence="9">
    <location>
        <begin position="374"/>
        <end position="436"/>
    </location>
</feature>